<accession>A0A2X3K7N2</accession>
<dbReference type="EMBL" id="LS483254">
    <property type="protein sequence ID" value="SQD93237.1"/>
    <property type="molecule type" value="Genomic_DNA"/>
</dbReference>
<dbReference type="Proteomes" id="UP000249818">
    <property type="component" value="Chromosome BARAN1"/>
</dbReference>
<dbReference type="Gene3D" id="3.10.450.700">
    <property type="match status" value="1"/>
</dbReference>
<dbReference type="OrthoDB" id="9809039at2"/>
<sequence length="141" mass="16101">MTPEYTEIISVRVKAGSRTLYVDLKETPDGSRFLSISEVKHGADVRSRILIDEQYVPDLFWALGAVLDFIAPKRAAKLYTLEEKRRTHPRAYEAWTEEEDQRLKAGFAQGLNVDQLAQRHGRAPSAIKHRLERLGLSPKRS</sequence>
<dbReference type="AlphaFoldDB" id="A0A2X3K7N2"/>
<name>A0A2X3K7N2_9BACT</name>
<evidence type="ECO:0000313" key="1">
    <source>
        <dbReference type="EMBL" id="SQD93237.1"/>
    </source>
</evidence>
<dbReference type="KEGG" id="bana:BARAN1_1215"/>
<keyword evidence="2" id="KW-1185">Reference proteome</keyword>
<protein>
    <submittedName>
        <fullName evidence="1">Uncharacterized protein</fullName>
    </submittedName>
</protein>
<proteinExistence type="predicted"/>
<evidence type="ECO:0000313" key="2">
    <source>
        <dbReference type="Proteomes" id="UP000249818"/>
    </source>
</evidence>
<organism evidence="1 2">
    <name type="scientific">Candidatus Bipolaricaulis anaerobius</name>
    <dbReference type="NCBI Taxonomy" id="2026885"/>
    <lineage>
        <taxon>Bacteria</taxon>
        <taxon>Candidatus Bipolaricaulota</taxon>
        <taxon>Candidatus Bipolaricaulia</taxon>
        <taxon>Candidatus Bipolaricaulales</taxon>
        <taxon>Candidatus Bipolaricaulaceae</taxon>
        <taxon>Candidatus Bipolaricaulis</taxon>
    </lineage>
</organism>
<reference evidence="2" key="1">
    <citation type="submission" date="2018-05" db="EMBL/GenBank/DDBJ databases">
        <authorList>
            <person name="Hao L."/>
        </authorList>
    </citation>
    <scope>NUCLEOTIDE SEQUENCE [LARGE SCALE GENOMIC DNA]</scope>
</reference>
<dbReference type="RefSeq" id="WP_122031631.1">
    <property type="nucleotide sequence ID" value="NZ_LS483254.1"/>
</dbReference>
<gene>
    <name evidence="1" type="ORF">BARAN1_1215</name>
</gene>